<dbReference type="EMBL" id="JAAIYP010000003">
    <property type="protein sequence ID" value="NFV78597.1"/>
    <property type="molecule type" value="Genomic_DNA"/>
</dbReference>
<keyword evidence="1" id="KW-0862">Zinc</keyword>
<keyword evidence="1" id="KW-0678">Repressor</keyword>
<dbReference type="GO" id="GO:1900376">
    <property type="term" value="P:regulation of secondary metabolite biosynthetic process"/>
    <property type="evidence" value="ECO:0007669"/>
    <property type="project" value="TreeGrafter"/>
</dbReference>
<name>A0A7C9QRN4_9PROT</name>
<accession>A0A7C9QRN4</accession>
<comment type="subunit">
    <text evidence="1">Homodimer.</text>
</comment>
<keyword evidence="1" id="KW-0479">Metal-binding</keyword>
<dbReference type="GO" id="GO:0003700">
    <property type="term" value="F:DNA-binding transcription factor activity"/>
    <property type="evidence" value="ECO:0007669"/>
    <property type="project" value="UniProtKB-UniRule"/>
</dbReference>
<protein>
    <recommendedName>
        <fullName evidence="1">Ferric uptake regulation protein</fullName>
    </recommendedName>
</protein>
<dbReference type="Pfam" id="PF01475">
    <property type="entry name" value="FUR"/>
    <property type="match status" value="1"/>
</dbReference>
<dbReference type="RefSeq" id="WP_163673670.1">
    <property type="nucleotide sequence ID" value="NZ_JAAIYP010000003.1"/>
</dbReference>
<dbReference type="CDD" id="cd07153">
    <property type="entry name" value="Fur_like"/>
    <property type="match status" value="1"/>
</dbReference>
<organism evidence="2 3">
    <name type="scientific">Magnetospirillum aberrantis SpK</name>
    <dbReference type="NCBI Taxonomy" id="908842"/>
    <lineage>
        <taxon>Bacteria</taxon>
        <taxon>Pseudomonadati</taxon>
        <taxon>Pseudomonadota</taxon>
        <taxon>Alphaproteobacteria</taxon>
        <taxon>Rhodospirillales</taxon>
        <taxon>Rhodospirillaceae</taxon>
        <taxon>Magnetospirillum</taxon>
    </lineage>
</organism>
<dbReference type="InterPro" id="IPR036388">
    <property type="entry name" value="WH-like_DNA-bd_sf"/>
</dbReference>
<comment type="caution">
    <text evidence="2">The sequence shown here is derived from an EMBL/GenBank/DDBJ whole genome shotgun (WGS) entry which is preliminary data.</text>
</comment>
<dbReference type="SUPFAM" id="SSF46785">
    <property type="entry name" value="Winged helix' DNA-binding domain"/>
    <property type="match status" value="1"/>
</dbReference>
<keyword evidence="1" id="KW-0805">Transcription regulation</keyword>
<keyword evidence="1" id="KW-0408">Iron</keyword>
<dbReference type="GO" id="GO:0005737">
    <property type="term" value="C:cytoplasm"/>
    <property type="evidence" value="ECO:0007669"/>
    <property type="project" value="UniProtKB-SubCell"/>
</dbReference>
<dbReference type="Gene3D" id="1.10.10.10">
    <property type="entry name" value="Winged helix-like DNA-binding domain superfamily/Winged helix DNA-binding domain"/>
    <property type="match status" value="1"/>
</dbReference>
<reference evidence="2 3" key="1">
    <citation type="submission" date="2020-02" db="EMBL/GenBank/DDBJ databases">
        <authorList>
            <person name="Dziuba M."/>
            <person name="Kuznetsov B."/>
            <person name="Mardanov A."/>
            <person name="Ravin N."/>
            <person name="Grouzdev D."/>
        </authorList>
    </citation>
    <scope>NUCLEOTIDE SEQUENCE [LARGE SCALE GENOMIC DNA]</scope>
    <source>
        <strain evidence="2 3">SpK</strain>
    </source>
</reference>
<dbReference type="PANTHER" id="PTHR33202">
    <property type="entry name" value="ZINC UPTAKE REGULATION PROTEIN"/>
    <property type="match status" value="1"/>
</dbReference>
<evidence type="ECO:0000313" key="2">
    <source>
        <dbReference type="EMBL" id="NFV78597.1"/>
    </source>
</evidence>
<keyword evidence="1" id="KW-0963">Cytoplasm</keyword>
<keyword evidence="1" id="KW-0804">Transcription</keyword>
<proteinExistence type="inferred from homology"/>
<keyword evidence="1" id="KW-0238">DNA-binding</keyword>
<evidence type="ECO:0000256" key="1">
    <source>
        <dbReference type="RuleBase" id="RU364037"/>
    </source>
</evidence>
<comment type="subcellular location">
    <subcellularLocation>
        <location evidence="1">Cytoplasm</location>
    </subcellularLocation>
</comment>
<dbReference type="PANTHER" id="PTHR33202:SF7">
    <property type="entry name" value="FERRIC UPTAKE REGULATION PROTEIN"/>
    <property type="match status" value="1"/>
</dbReference>
<dbReference type="Proteomes" id="UP000480684">
    <property type="component" value="Unassembled WGS sequence"/>
</dbReference>
<keyword evidence="3" id="KW-1185">Reference proteome</keyword>
<dbReference type="AlphaFoldDB" id="A0A7C9QRN4"/>
<dbReference type="GO" id="GO:0045892">
    <property type="term" value="P:negative regulation of DNA-templated transcription"/>
    <property type="evidence" value="ECO:0007669"/>
    <property type="project" value="TreeGrafter"/>
</dbReference>
<dbReference type="GO" id="GO:0008270">
    <property type="term" value="F:zinc ion binding"/>
    <property type="evidence" value="ECO:0007669"/>
    <property type="project" value="TreeGrafter"/>
</dbReference>
<comment type="similarity">
    <text evidence="1">Belongs to the Fur family.</text>
</comment>
<dbReference type="InterPro" id="IPR002481">
    <property type="entry name" value="FUR"/>
</dbReference>
<sequence>MPESLSVELQASGIRPTRQRVLLLGLIRQGGARHLSAEQLYREVGQQGLRLSLATVYNALNLFSGAGLLRRVDVGERTWFCSNPDDHHHMFDEATSELTDIPASSLRLEGTPDLPDGTEHVRTDVIVRVRKFKL</sequence>
<dbReference type="InterPro" id="IPR036390">
    <property type="entry name" value="WH_DNA-bd_sf"/>
</dbReference>
<dbReference type="GO" id="GO:0000976">
    <property type="term" value="F:transcription cis-regulatory region binding"/>
    <property type="evidence" value="ECO:0007669"/>
    <property type="project" value="TreeGrafter"/>
</dbReference>
<gene>
    <name evidence="1" type="primary">fur</name>
    <name evidence="2" type="ORF">G4223_00510</name>
</gene>
<evidence type="ECO:0000313" key="3">
    <source>
        <dbReference type="Proteomes" id="UP000480684"/>
    </source>
</evidence>